<dbReference type="AlphaFoldDB" id="A0A1M5AK74"/>
<evidence type="ECO:0000256" key="1">
    <source>
        <dbReference type="ARBA" id="ARBA00022729"/>
    </source>
</evidence>
<keyword evidence="7" id="KW-1185">Reference proteome</keyword>
<dbReference type="Gene3D" id="2.60.120.260">
    <property type="entry name" value="Galactose-binding domain-like"/>
    <property type="match status" value="2"/>
</dbReference>
<dbReference type="OrthoDB" id="5381604at2"/>
<dbReference type="Pfam" id="PF18962">
    <property type="entry name" value="Por_Secre_tail"/>
    <property type="match status" value="1"/>
</dbReference>
<dbReference type="Proteomes" id="UP000184147">
    <property type="component" value="Unassembled WGS sequence"/>
</dbReference>
<evidence type="ECO:0000259" key="4">
    <source>
        <dbReference type="Pfam" id="PF02018"/>
    </source>
</evidence>
<reference evidence="6 7" key="1">
    <citation type="submission" date="2016-11" db="EMBL/GenBank/DDBJ databases">
        <authorList>
            <person name="Jaros S."/>
            <person name="Januszkiewicz K."/>
            <person name="Wedrychowicz H."/>
        </authorList>
    </citation>
    <scope>NUCLEOTIDE SEQUENCE [LARGE SCALE GENOMIC DNA]</scope>
    <source>
        <strain evidence="6 7">DSM 25660</strain>
    </source>
</reference>
<dbReference type="InterPro" id="IPR003305">
    <property type="entry name" value="CenC_carb-bd"/>
</dbReference>
<evidence type="ECO:0000259" key="5">
    <source>
        <dbReference type="Pfam" id="PF18962"/>
    </source>
</evidence>
<feature type="signal peptide" evidence="3">
    <location>
        <begin position="1"/>
        <end position="18"/>
    </location>
</feature>
<accession>A0A1M5AK74</accession>
<feature type="chain" id="PRO_5012251466" evidence="3">
    <location>
        <begin position="19"/>
        <end position="588"/>
    </location>
</feature>
<dbReference type="EMBL" id="FQVQ01000006">
    <property type="protein sequence ID" value="SHF30312.1"/>
    <property type="molecule type" value="Genomic_DNA"/>
</dbReference>
<protein>
    <submittedName>
        <fullName evidence="6">Por secretion system C-terminal sorting domain-containing protein</fullName>
    </submittedName>
</protein>
<organism evidence="6 7">
    <name type="scientific">Flavobacterium fontis</name>
    <dbReference type="NCBI Taxonomy" id="1124188"/>
    <lineage>
        <taxon>Bacteria</taxon>
        <taxon>Pseudomonadati</taxon>
        <taxon>Bacteroidota</taxon>
        <taxon>Flavobacteriia</taxon>
        <taxon>Flavobacteriales</taxon>
        <taxon>Flavobacteriaceae</taxon>
        <taxon>Flavobacterium</taxon>
    </lineage>
</organism>
<dbReference type="GO" id="GO:0016798">
    <property type="term" value="F:hydrolase activity, acting on glycosyl bonds"/>
    <property type="evidence" value="ECO:0007669"/>
    <property type="project" value="InterPro"/>
</dbReference>
<feature type="domain" description="Secretion system C-terminal sorting" evidence="5">
    <location>
        <begin position="518"/>
        <end position="585"/>
    </location>
</feature>
<proteinExistence type="predicted"/>
<gene>
    <name evidence="6" type="ORF">SAMN05444377_10698</name>
</gene>
<dbReference type="SUPFAM" id="SSF49785">
    <property type="entry name" value="Galactose-binding domain-like"/>
    <property type="match status" value="1"/>
</dbReference>
<evidence type="ECO:0000313" key="6">
    <source>
        <dbReference type="EMBL" id="SHF30312.1"/>
    </source>
</evidence>
<evidence type="ECO:0000256" key="3">
    <source>
        <dbReference type="SAM" id="SignalP"/>
    </source>
</evidence>
<evidence type="ECO:0000256" key="2">
    <source>
        <dbReference type="ARBA" id="ARBA00022801"/>
    </source>
</evidence>
<sequence>MKKITVFFSLLLVQLGFSQNLITNGNFESGSAGWSGNALNVVVEGGNSYNAANVTAAGNPWDVNLSYVLPLGPVGKTYNLKFDAFSDTNRILVAGIGLNQSPFTSVVQTVNLTPTSQTFNLTLVASFESATSRIIFDMGNATGFVGIDNVELTEVPTQLPLIQDFENASTFNFAGFEGLASAAVVADPVSGGTRGNGFQLTNQTSGNPWQGAEIVLTTKRVKLTTNKTMQVDVYSTQAFNLLAKVEVGAPASATSQAYTTPGQWQTLTFSFTTGMDNTGVANGEYQKIVFFGNWNATNTGFNPPANFAFHVDNIRAEEAAITPDPEPTTAAPTPPNRAAADVRSIFSDAYQPVAVMGYTGDDNTYNNSWCGGITSLVSIQGNPTNKVTGLGCEGVTFLSGRFDATSFTHFHIDFWTPTATQDKSFNVKFSNWNGGAGEANAIELSMTNANLLTNPNPGTWYSIDVPLSSFTPINGANRNDLVQFVITSDLGTVYYDNVYLHKNTVLNNAEFEATQVKVFPNPAESVLNIQAANVIEKVTIVNIMGQTVFQSAALENTISLDVAGFQPGMYIVKTTVNGIESSRKFLKK</sequence>
<dbReference type="InterPro" id="IPR026444">
    <property type="entry name" value="Secre_tail"/>
</dbReference>
<dbReference type="Pfam" id="PF02018">
    <property type="entry name" value="CBM_4_9"/>
    <property type="match status" value="1"/>
</dbReference>
<name>A0A1M5AK74_9FLAO</name>
<dbReference type="RefSeq" id="WP_159433933.1">
    <property type="nucleotide sequence ID" value="NZ_FQVQ01000006.1"/>
</dbReference>
<dbReference type="STRING" id="1124188.SAMN05444377_10698"/>
<keyword evidence="2" id="KW-0378">Hydrolase</keyword>
<dbReference type="InterPro" id="IPR008979">
    <property type="entry name" value="Galactose-bd-like_sf"/>
</dbReference>
<keyword evidence="1 3" id="KW-0732">Signal</keyword>
<feature type="domain" description="CBM-cenC" evidence="4">
    <location>
        <begin position="19"/>
        <end position="138"/>
    </location>
</feature>
<evidence type="ECO:0000313" key="7">
    <source>
        <dbReference type="Proteomes" id="UP000184147"/>
    </source>
</evidence>
<dbReference type="NCBIfam" id="TIGR04183">
    <property type="entry name" value="Por_Secre_tail"/>
    <property type="match status" value="1"/>
</dbReference>